<evidence type="ECO:0000313" key="1">
    <source>
        <dbReference type="EMBL" id="WFD09418.1"/>
    </source>
</evidence>
<dbReference type="Proteomes" id="UP001222800">
    <property type="component" value="Chromosome"/>
</dbReference>
<dbReference type="InterPro" id="IPR012347">
    <property type="entry name" value="Ferritin-like"/>
</dbReference>
<accession>A0ABY8EFA8</accession>
<dbReference type="Pfam" id="PF07870">
    <property type="entry name" value="DUF1657"/>
    <property type="match status" value="1"/>
</dbReference>
<organism evidence="1 2">
    <name type="scientific">Tepidibacter hydrothermalis</name>
    <dbReference type="NCBI Taxonomy" id="3036126"/>
    <lineage>
        <taxon>Bacteria</taxon>
        <taxon>Bacillati</taxon>
        <taxon>Bacillota</taxon>
        <taxon>Clostridia</taxon>
        <taxon>Peptostreptococcales</taxon>
        <taxon>Peptostreptococcaceae</taxon>
        <taxon>Tepidibacter</taxon>
    </lineage>
</organism>
<evidence type="ECO:0000313" key="2">
    <source>
        <dbReference type="Proteomes" id="UP001222800"/>
    </source>
</evidence>
<gene>
    <name evidence="1" type="ORF">P4S50_13610</name>
</gene>
<dbReference type="Gene3D" id="1.20.1260.10">
    <property type="match status" value="1"/>
</dbReference>
<reference evidence="1 2" key="1">
    <citation type="submission" date="2023-03" db="EMBL/GenBank/DDBJ databases">
        <title>Complete genome sequence of Tepidibacter sp. SWIR-1, isolated from a deep-sea hydrothermal vent.</title>
        <authorList>
            <person name="Li X."/>
        </authorList>
    </citation>
    <scope>NUCLEOTIDE SEQUENCE [LARGE SCALE GENOMIC DNA]</scope>
    <source>
        <strain evidence="1 2">SWIR-1</strain>
    </source>
</reference>
<protein>
    <submittedName>
        <fullName evidence="1">DUF1657 domain-containing protein</fullName>
    </submittedName>
</protein>
<dbReference type="EMBL" id="CP120733">
    <property type="protein sequence ID" value="WFD09418.1"/>
    <property type="molecule type" value="Genomic_DNA"/>
</dbReference>
<dbReference type="InterPro" id="IPR012452">
    <property type="entry name" value="DUF1657"/>
</dbReference>
<keyword evidence="2" id="KW-1185">Reference proteome</keyword>
<sequence length="69" mass="7811">MSTINKLEQALAGAKGLASQFKTFALDTDDQNAKQMFNQLSQSAEDMAQQVQGRVEFVQNEEPQYRQEQ</sequence>
<dbReference type="RefSeq" id="WP_277731343.1">
    <property type="nucleotide sequence ID" value="NZ_CP120733.1"/>
</dbReference>
<proteinExistence type="predicted"/>
<name>A0ABY8EFA8_9FIRM</name>